<dbReference type="Proteomes" id="UP000077521">
    <property type="component" value="Unassembled WGS sequence"/>
</dbReference>
<reference evidence="8" key="2">
    <citation type="journal article" date="2019" name="IMA Fungus">
        <title>Genome sequencing and comparison of five Tilletia species to identify candidate genes for the detection of regulated species infecting wheat.</title>
        <authorList>
            <person name="Nguyen H.D.T."/>
            <person name="Sultana T."/>
            <person name="Kesanakurti P."/>
            <person name="Hambleton S."/>
        </authorList>
    </citation>
    <scope>NUCLEOTIDE SEQUENCE</scope>
    <source>
        <strain evidence="8">DAOMC 236416</strain>
    </source>
</reference>
<organism evidence="8 9">
    <name type="scientific">Tilletia indica</name>
    <dbReference type="NCBI Taxonomy" id="43049"/>
    <lineage>
        <taxon>Eukaryota</taxon>
        <taxon>Fungi</taxon>
        <taxon>Dikarya</taxon>
        <taxon>Basidiomycota</taxon>
        <taxon>Ustilaginomycotina</taxon>
        <taxon>Exobasidiomycetes</taxon>
        <taxon>Tilletiales</taxon>
        <taxon>Tilletiaceae</taxon>
        <taxon>Tilletia</taxon>
    </lineage>
</organism>
<evidence type="ECO:0000313" key="9">
    <source>
        <dbReference type="Proteomes" id="UP000077521"/>
    </source>
</evidence>
<proteinExistence type="inferred from homology"/>
<dbReference type="InterPro" id="IPR022042">
    <property type="entry name" value="snRNA-activating_su3"/>
</dbReference>
<feature type="region of interest" description="Disordered" evidence="7">
    <location>
        <begin position="1"/>
        <end position="31"/>
    </location>
</feature>
<accession>A0A177TME4</accession>
<dbReference type="GO" id="GO:0000978">
    <property type="term" value="F:RNA polymerase II cis-regulatory region sequence-specific DNA binding"/>
    <property type="evidence" value="ECO:0007669"/>
    <property type="project" value="TreeGrafter"/>
</dbReference>
<dbReference type="GO" id="GO:0001046">
    <property type="term" value="F:core promoter sequence-specific DNA binding"/>
    <property type="evidence" value="ECO:0007669"/>
    <property type="project" value="TreeGrafter"/>
</dbReference>
<keyword evidence="9" id="KW-1185">Reference proteome</keyword>
<comment type="caution">
    <text evidence="8">The sequence shown here is derived from an EMBL/GenBank/DDBJ whole genome shotgun (WGS) entry which is preliminary data.</text>
</comment>
<dbReference type="GO" id="GO:0042796">
    <property type="term" value="P:snRNA transcription by RNA polymerase III"/>
    <property type="evidence" value="ECO:0007669"/>
    <property type="project" value="TreeGrafter"/>
</dbReference>
<dbReference type="AlphaFoldDB" id="A0A177TME4"/>
<sequence>MLSPESSALSTCSSPGLQPEPIPPLPPKFTTNPALRKILRQRCALPPSLVHDIRSLAANPTLGSALRERERSWYAPSIFREPQQDQSEQTASVSKSAVSELTNEDGYTSLHVLPVGAHAHADADEDEDRPLVPEEEGQAFGSIRRRLSQAGRTGAVASNSRQGTSEPAGGGQAGASQDSSSGKIPSIGPSPSLQARLANFKASLPPAFRSSNASSHASSTAHVSHGDCAVIQPTETRKIGPCSKILESRHFSDPNTSDKATESQDQLIVRLSITSMHAAGGRRRDGHNSTRDGAATPRVNQEVEVLASMPLAALGEAIVCPTHLLPSLSSGSSQTVTPELNFIAANGHVYLPAESSQAERQASLRISHGSGLIPSTSSTLAKDIENIRLSDLSDLRAEQELFLLHCGSCTHLLTITQICLHTSSEPPITTYPRSIFLPPSALRNPMMSMMIKKRFHPNVLSPMMCGICDTWPGQIVLVGGADVRPYRPPGNSDDDDDDQDAETTATETLQGIGEDAMVCCAGCWKACGGEVELAFMDDEEGTSSKHTKGSSKTQLSAAARKRKGKQADAKGKLKISRIEEEQKDERWDALPIQ</sequence>
<feature type="region of interest" description="Disordered" evidence="7">
    <location>
        <begin position="540"/>
        <end position="575"/>
    </location>
</feature>
<gene>
    <name evidence="8" type="ORF">A4X13_0g5479</name>
</gene>
<evidence type="ECO:0000256" key="2">
    <source>
        <dbReference type="ARBA" id="ARBA00010410"/>
    </source>
</evidence>
<feature type="compositionally biased region" description="Polar residues" evidence="7">
    <location>
        <begin position="156"/>
        <end position="165"/>
    </location>
</feature>
<feature type="region of interest" description="Disordered" evidence="7">
    <location>
        <begin position="482"/>
        <end position="505"/>
    </location>
</feature>
<feature type="region of interest" description="Disordered" evidence="7">
    <location>
        <begin position="79"/>
        <end position="100"/>
    </location>
</feature>
<evidence type="ECO:0000256" key="7">
    <source>
        <dbReference type="SAM" id="MobiDB-lite"/>
    </source>
</evidence>
<name>A0A177TME4_9BASI</name>
<reference evidence="8" key="1">
    <citation type="submission" date="2016-04" db="EMBL/GenBank/DDBJ databases">
        <authorList>
            <person name="Nguyen H.D."/>
            <person name="Samba Siva P."/>
            <person name="Cullis J."/>
            <person name="Levesque C.A."/>
            <person name="Hambleton S."/>
        </authorList>
    </citation>
    <scope>NUCLEOTIDE SEQUENCE</scope>
    <source>
        <strain evidence="8">DAOMC 236416</strain>
    </source>
</reference>
<protein>
    <submittedName>
        <fullName evidence="8">Uncharacterized protein</fullName>
    </submittedName>
</protein>
<feature type="region of interest" description="Disordered" evidence="7">
    <location>
        <begin position="276"/>
        <end position="297"/>
    </location>
</feature>
<keyword evidence="6" id="KW-0539">Nucleus</keyword>
<evidence type="ECO:0000256" key="3">
    <source>
        <dbReference type="ARBA" id="ARBA00023015"/>
    </source>
</evidence>
<dbReference type="GO" id="GO:0003681">
    <property type="term" value="F:bent DNA binding"/>
    <property type="evidence" value="ECO:0007669"/>
    <property type="project" value="TreeGrafter"/>
</dbReference>
<dbReference type="Pfam" id="PF12251">
    <property type="entry name" value="SNAPC3"/>
    <property type="match status" value="1"/>
</dbReference>
<keyword evidence="5" id="KW-0804">Transcription</keyword>
<evidence type="ECO:0000256" key="6">
    <source>
        <dbReference type="ARBA" id="ARBA00023242"/>
    </source>
</evidence>
<feature type="compositionally biased region" description="Polar residues" evidence="7">
    <location>
        <begin position="1"/>
        <end position="14"/>
    </location>
</feature>
<evidence type="ECO:0000256" key="4">
    <source>
        <dbReference type="ARBA" id="ARBA00023125"/>
    </source>
</evidence>
<dbReference type="GO" id="GO:0019185">
    <property type="term" value="C:snRNA-activating protein complex"/>
    <property type="evidence" value="ECO:0007669"/>
    <property type="project" value="TreeGrafter"/>
</dbReference>
<dbReference type="PANTHER" id="PTHR13421:SF16">
    <property type="entry name" value="SNRNA-ACTIVATING PROTEIN COMPLEX SUBUNIT 3"/>
    <property type="match status" value="1"/>
</dbReference>
<feature type="region of interest" description="Disordered" evidence="7">
    <location>
        <begin position="141"/>
        <end position="192"/>
    </location>
</feature>
<comment type="subcellular location">
    <subcellularLocation>
        <location evidence="1">Nucleus</location>
    </subcellularLocation>
</comment>
<dbReference type="PANTHER" id="PTHR13421">
    <property type="entry name" value="SNRNA-ACTIVATING PROTEIN COMPLEX SUBUNIT 3"/>
    <property type="match status" value="1"/>
</dbReference>
<evidence type="ECO:0000256" key="1">
    <source>
        <dbReference type="ARBA" id="ARBA00004123"/>
    </source>
</evidence>
<dbReference type="EMBL" id="LWDF02000431">
    <property type="protein sequence ID" value="KAE8248768.1"/>
    <property type="molecule type" value="Genomic_DNA"/>
</dbReference>
<feature type="compositionally biased region" description="Pro residues" evidence="7">
    <location>
        <begin position="18"/>
        <end position="27"/>
    </location>
</feature>
<feature type="compositionally biased region" description="Low complexity" evidence="7">
    <location>
        <begin position="174"/>
        <end position="192"/>
    </location>
</feature>
<evidence type="ECO:0000256" key="5">
    <source>
        <dbReference type="ARBA" id="ARBA00023163"/>
    </source>
</evidence>
<dbReference type="GO" id="GO:0001006">
    <property type="term" value="F:RNA polymerase III type 3 promoter sequence-specific DNA binding"/>
    <property type="evidence" value="ECO:0007669"/>
    <property type="project" value="TreeGrafter"/>
</dbReference>
<feature type="compositionally biased region" description="Polar residues" evidence="7">
    <location>
        <begin position="84"/>
        <end position="100"/>
    </location>
</feature>
<dbReference type="GO" id="GO:0042795">
    <property type="term" value="P:snRNA transcription by RNA polymerase II"/>
    <property type="evidence" value="ECO:0007669"/>
    <property type="project" value="TreeGrafter"/>
</dbReference>
<dbReference type="GO" id="GO:0005634">
    <property type="term" value="C:nucleus"/>
    <property type="evidence" value="ECO:0007669"/>
    <property type="project" value="UniProtKB-SubCell"/>
</dbReference>
<keyword evidence="4" id="KW-0238">DNA-binding</keyword>
<keyword evidence="3" id="KW-0805">Transcription regulation</keyword>
<feature type="compositionally biased region" description="Basic and acidic residues" evidence="7">
    <location>
        <begin position="565"/>
        <end position="575"/>
    </location>
</feature>
<feature type="compositionally biased region" description="Acidic residues" evidence="7">
    <location>
        <begin position="492"/>
        <end position="501"/>
    </location>
</feature>
<comment type="similarity">
    <text evidence="2">Belongs to the SNAPC3/SRD2 family.</text>
</comment>
<evidence type="ECO:0000313" key="8">
    <source>
        <dbReference type="EMBL" id="KAE8248768.1"/>
    </source>
</evidence>